<feature type="domain" description="Ketopantoate reductase C-terminal" evidence="12">
    <location>
        <begin position="188"/>
        <end position="309"/>
    </location>
</feature>
<dbReference type="Pfam" id="PF08546">
    <property type="entry name" value="ApbA_C"/>
    <property type="match status" value="1"/>
</dbReference>
<comment type="pathway">
    <text evidence="1 10">Cofactor biosynthesis; (R)-pantothenate biosynthesis; (R)-pantoate from 3-methyl-2-oxobutanoate: step 2/2.</text>
</comment>
<evidence type="ECO:0000256" key="8">
    <source>
        <dbReference type="ARBA" id="ARBA00032024"/>
    </source>
</evidence>
<evidence type="ECO:0000256" key="3">
    <source>
        <dbReference type="ARBA" id="ARBA00013014"/>
    </source>
</evidence>
<keyword evidence="7 10" id="KW-0560">Oxidoreductase</keyword>
<dbReference type="Gene3D" id="3.40.50.720">
    <property type="entry name" value="NAD(P)-binding Rossmann-like Domain"/>
    <property type="match status" value="1"/>
</dbReference>
<dbReference type="PANTHER" id="PTHR21708:SF26">
    <property type="entry name" value="2-DEHYDROPANTOATE 2-REDUCTASE"/>
    <property type="match status" value="1"/>
</dbReference>
<gene>
    <name evidence="13" type="ORF">D0911_17395</name>
</gene>
<comment type="similarity">
    <text evidence="2 10">Belongs to the ketopantoate reductase family.</text>
</comment>
<evidence type="ECO:0000256" key="6">
    <source>
        <dbReference type="ARBA" id="ARBA00022857"/>
    </source>
</evidence>
<dbReference type="InterPro" id="IPR051402">
    <property type="entry name" value="KPR-Related"/>
</dbReference>
<evidence type="ECO:0000313" key="14">
    <source>
        <dbReference type="Proteomes" id="UP000274695"/>
    </source>
</evidence>
<evidence type="ECO:0000256" key="2">
    <source>
        <dbReference type="ARBA" id="ARBA00007870"/>
    </source>
</evidence>
<dbReference type="InterPro" id="IPR003710">
    <property type="entry name" value="ApbA"/>
</dbReference>
<evidence type="ECO:0000259" key="12">
    <source>
        <dbReference type="Pfam" id="PF08546"/>
    </source>
</evidence>
<dbReference type="PANTHER" id="PTHR21708">
    <property type="entry name" value="PROBABLE 2-DEHYDROPANTOATE 2-REDUCTASE"/>
    <property type="match status" value="1"/>
</dbReference>
<accession>A0ABX9VYB0</accession>
<dbReference type="RefSeq" id="WP_123183551.1">
    <property type="nucleotide sequence ID" value="NZ_RHGB01000026.1"/>
</dbReference>
<dbReference type="InterPro" id="IPR036291">
    <property type="entry name" value="NAD(P)-bd_dom_sf"/>
</dbReference>
<feature type="domain" description="Ketopantoate reductase N-terminal" evidence="11">
    <location>
        <begin position="3"/>
        <end position="157"/>
    </location>
</feature>
<dbReference type="InterPro" id="IPR013332">
    <property type="entry name" value="KPR_N"/>
</dbReference>
<dbReference type="Proteomes" id="UP000274695">
    <property type="component" value="Unassembled WGS sequence"/>
</dbReference>
<comment type="function">
    <text evidence="10">Catalyzes the NADPH-dependent reduction of ketopantoate into pantoic acid.</text>
</comment>
<evidence type="ECO:0000256" key="5">
    <source>
        <dbReference type="ARBA" id="ARBA00022655"/>
    </source>
</evidence>
<dbReference type="SUPFAM" id="SSF48179">
    <property type="entry name" value="6-phosphogluconate dehydrogenase C-terminal domain-like"/>
    <property type="match status" value="1"/>
</dbReference>
<dbReference type="Gene3D" id="1.10.1040.10">
    <property type="entry name" value="N-(1-d-carboxylethyl)-l-norvaline Dehydrogenase, domain 2"/>
    <property type="match status" value="1"/>
</dbReference>
<evidence type="ECO:0000259" key="11">
    <source>
        <dbReference type="Pfam" id="PF02558"/>
    </source>
</evidence>
<keyword evidence="5 10" id="KW-0566">Pantothenate biosynthesis</keyword>
<dbReference type="EMBL" id="RHGB01000026">
    <property type="protein sequence ID" value="RNL58804.1"/>
    <property type="molecule type" value="Genomic_DNA"/>
</dbReference>
<proteinExistence type="inferred from homology"/>
<dbReference type="InterPro" id="IPR013752">
    <property type="entry name" value="KPA_reductase"/>
</dbReference>
<dbReference type="NCBIfam" id="TIGR00745">
    <property type="entry name" value="apbA_panE"/>
    <property type="match status" value="1"/>
</dbReference>
<evidence type="ECO:0000256" key="4">
    <source>
        <dbReference type="ARBA" id="ARBA00019465"/>
    </source>
</evidence>
<dbReference type="InterPro" id="IPR008927">
    <property type="entry name" value="6-PGluconate_DH-like_C_sf"/>
</dbReference>
<protein>
    <recommendedName>
        <fullName evidence="4 10">2-dehydropantoate 2-reductase</fullName>
        <ecNumber evidence="3 10">1.1.1.169</ecNumber>
    </recommendedName>
    <alternativeName>
        <fullName evidence="8 10">Ketopantoate reductase</fullName>
    </alternativeName>
</protein>
<organism evidence="13 14">
    <name type="scientific">Zhongshania marina</name>
    <dbReference type="NCBI Taxonomy" id="2304603"/>
    <lineage>
        <taxon>Bacteria</taxon>
        <taxon>Pseudomonadati</taxon>
        <taxon>Pseudomonadota</taxon>
        <taxon>Gammaproteobacteria</taxon>
        <taxon>Cellvibrionales</taxon>
        <taxon>Spongiibacteraceae</taxon>
        <taxon>Zhongshania</taxon>
    </lineage>
</organism>
<keyword evidence="6 10" id="KW-0521">NADP</keyword>
<keyword evidence="14" id="KW-1185">Reference proteome</keyword>
<evidence type="ECO:0000256" key="10">
    <source>
        <dbReference type="RuleBase" id="RU362068"/>
    </source>
</evidence>
<sequence>MRIVVIGAGCVGCYFGAKLQVSGNDVVYVARGKHLDEIKNNKLRVSHENFFFDDKVNAVSINQLLEGYHCSDFDLIIITLKSTTTAEVFDVIGSWAKKGICPILSLQNGVENEDIISTVVGIERTIGGLVVKIGGSVTRPGAVVAQGDACVVLGPWPNINKNPIGTDITENIYNALVNSNIKISISNDIKKELWRKLLINNSVNPLSALTELDTRALTSEKTFSKLVYSIMKETALVAKYDDVVLSKKDIDEMYNLISRFDPIKTSMLIDYEKKRELEIEAISGEVIRRGKRHNVATPMTELIKALLLAKISYSYK</sequence>
<evidence type="ECO:0000256" key="7">
    <source>
        <dbReference type="ARBA" id="ARBA00023002"/>
    </source>
</evidence>
<reference evidence="13 14" key="1">
    <citation type="submission" date="2018-10" db="EMBL/GenBank/DDBJ databases">
        <title>Draft genome sequence of Zhongshania sp. DSW25-10.</title>
        <authorList>
            <person name="Oh J."/>
        </authorList>
    </citation>
    <scope>NUCLEOTIDE SEQUENCE [LARGE SCALE GENOMIC DNA]</scope>
    <source>
        <strain evidence="13 14">DSW25-10</strain>
    </source>
</reference>
<dbReference type="Pfam" id="PF02558">
    <property type="entry name" value="ApbA"/>
    <property type="match status" value="1"/>
</dbReference>
<dbReference type="EC" id="1.1.1.169" evidence="3 10"/>
<evidence type="ECO:0000256" key="9">
    <source>
        <dbReference type="ARBA" id="ARBA00048793"/>
    </source>
</evidence>
<dbReference type="InterPro" id="IPR013328">
    <property type="entry name" value="6PGD_dom2"/>
</dbReference>
<comment type="caution">
    <text evidence="13">The sequence shown here is derived from an EMBL/GenBank/DDBJ whole genome shotgun (WGS) entry which is preliminary data.</text>
</comment>
<evidence type="ECO:0000313" key="13">
    <source>
        <dbReference type="EMBL" id="RNL58804.1"/>
    </source>
</evidence>
<comment type="catalytic activity">
    <reaction evidence="9 10">
        <text>(R)-pantoate + NADP(+) = 2-dehydropantoate + NADPH + H(+)</text>
        <dbReference type="Rhea" id="RHEA:16233"/>
        <dbReference type="ChEBI" id="CHEBI:11561"/>
        <dbReference type="ChEBI" id="CHEBI:15378"/>
        <dbReference type="ChEBI" id="CHEBI:15980"/>
        <dbReference type="ChEBI" id="CHEBI:57783"/>
        <dbReference type="ChEBI" id="CHEBI:58349"/>
        <dbReference type="EC" id="1.1.1.169"/>
    </reaction>
</comment>
<dbReference type="SUPFAM" id="SSF51735">
    <property type="entry name" value="NAD(P)-binding Rossmann-fold domains"/>
    <property type="match status" value="1"/>
</dbReference>
<evidence type="ECO:0000256" key="1">
    <source>
        <dbReference type="ARBA" id="ARBA00004994"/>
    </source>
</evidence>
<name>A0ABX9VYB0_9GAMM</name>